<dbReference type="EMBL" id="LWDF02002953">
    <property type="protein sequence ID" value="KAE8235136.1"/>
    <property type="molecule type" value="Genomic_DNA"/>
</dbReference>
<keyword evidence="3" id="KW-1185">Reference proteome</keyword>
<organism evidence="2 3">
    <name type="scientific">Tilletia indica</name>
    <dbReference type="NCBI Taxonomy" id="43049"/>
    <lineage>
        <taxon>Eukaryota</taxon>
        <taxon>Fungi</taxon>
        <taxon>Dikarya</taxon>
        <taxon>Basidiomycota</taxon>
        <taxon>Ustilaginomycotina</taxon>
        <taxon>Exobasidiomycetes</taxon>
        <taxon>Tilletiales</taxon>
        <taxon>Tilletiaceae</taxon>
        <taxon>Tilletia</taxon>
    </lineage>
</organism>
<evidence type="ECO:0000313" key="2">
    <source>
        <dbReference type="EMBL" id="KAE8235136.1"/>
    </source>
</evidence>
<feature type="non-terminal residue" evidence="2">
    <location>
        <position position="1"/>
    </location>
</feature>
<feature type="compositionally biased region" description="Basic and acidic residues" evidence="1">
    <location>
        <begin position="73"/>
        <end position="83"/>
    </location>
</feature>
<accession>A0A8T8S8M8</accession>
<name>A0A8T8S8M8_9BASI</name>
<evidence type="ECO:0000313" key="3">
    <source>
        <dbReference type="Proteomes" id="UP000077521"/>
    </source>
</evidence>
<comment type="caution">
    <text evidence="2">The sequence shown here is derived from an EMBL/GenBank/DDBJ whole genome shotgun (WGS) entry which is preliminary data.</text>
</comment>
<sequence length="83" mass="9113">PESQRRRTSWMARANGDGWTQGSAPSVGAARRRSTTSRERTSLRTDGRRLCAGGSRMKVGNPSETAQSPCFKMQDELDGKNGR</sequence>
<proteinExistence type="predicted"/>
<dbReference type="AlphaFoldDB" id="A0A8T8S8M8"/>
<reference evidence="2" key="2">
    <citation type="journal article" date="2019" name="IMA Fungus">
        <title>Genome sequencing and comparison of five Tilletia species to identify candidate genes for the detection of regulated species infecting wheat.</title>
        <authorList>
            <person name="Nguyen H.D.T."/>
            <person name="Sultana T."/>
            <person name="Kesanakurti P."/>
            <person name="Hambleton S."/>
        </authorList>
    </citation>
    <scope>NUCLEOTIDE SEQUENCE</scope>
    <source>
        <strain evidence="2">DAOMC 236416</strain>
    </source>
</reference>
<feature type="compositionally biased region" description="Basic and acidic residues" evidence="1">
    <location>
        <begin position="36"/>
        <end position="49"/>
    </location>
</feature>
<reference evidence="2" key="1">
    <citation type="submission" date="2016-04" db="EMBL/GenBank/DDBJ databases">
        <authorList>
            <person name="Nguyen H.D."/>
            <person name="Samba Siva P."/>
            <person name="Cullis J."/>
            <person name="Levesque C.A."/>
            <person name="Hambleton S."/>
        </authorList>
    </citation>
    <scope>NUCLEOTIDE SEQUENCE</scope>
    <source>
        <strain evidence="2">DAOMC 236416</strain>
    </source>
</reference>
<evidence type="ECO:0000256" key="1">
    <source>
        <dbReference type="SAM" id="MobiDB-lite"/>
    </source>
</evidence>
<gene>
    <name evidence="2" type="ORF">A4X13_0g9598</name>
</gene>
<protein>
    <submittedName>
        <fullName evidence="2">Uncharacterized protein</fullName>
    </submittedName>
</protein>
<dbReference type="Proteomes" id="UP000077521">
    <property type="component" value="Unassembled WGS sequence"/>
</dbReference>
<feature type="region of interest" description="Disordered" evidence="1">
    <location>
        <begin position="1"/>
        <end position="83"/>
    </location>
</feature>